<dbReference type="PANTHER" id="PTHR31286:SF180">
    <property type="entry name" value="OS10G0362600 PROTEIN"/>
    <property type="match status" value="1"/>
</dbReference>
<dbReference type="PANTHER" id="PTHR31286">
    <property type="entry name" value="GLYCINE-RICH CELL WALL STRUCTURAL PROTEIN 1.8-LIKE"/>
    <property type="match status" value="1"/>
</dbReference>
<gene>
    <name evidence="3" type="ORF">NC653_026682</name>
</gene>
<dbReference type="EMBL" id="JAQIZT010000011">
    <property type="protein sequence ID" value="KAJ6978361.1"/>
    <property type="molecule type" value="Genomic_DNA"/>
</dbReference>
<comment type="caution">
    <text evidence="3">The sequence shown here is derived from an EMBL/GenBank/DDBJ whole genome shotgun (WGS) entry which is preliminary data.</text>
</comment>
<feature type="region of interest" description="Disordered" evidence="1">
    <location>
        <begin position="627"/>
        <end position="668"/>
    </location>
</feature>
<feature type="region of interest" description="Disordered" evidence="1">
    <location>
        <begin position="539"/>
        <end position="601"/>
    </location>
</feature>
<proteinExistence type="predicted"/>
<sequence>MARNKRTTRRTTVQNQQQLQVELHNNSVLALAAPPLPPSPPPLTPSPKVVAGGSSPDKFVFFAEEGAVQQPIVPSPSTPDHIIVEDCSDQEDFEDEEVDYSASGEYPSSFHSPLPTSTGKIVDINPNSASRVSPISESGHSVTPEPSPSNRRSSPVPPLQQFSPGCDGVAHNLPKVAPHTDGPQAPAPVEKWRDLFATNRSTITGPKLPRFSASCNDLPCDLVSDDLDNNYNVWELCIVGYIAGKSPGFKALNNIISSSWKCDATLSIHESGWLVYKFKNIDDKLAVLANGPYLIYGRPLILKAMPEYFSFGKDEMACVPVWVKFPNLPLKCWSPRCLAKIASKLGTPIQSDQLTCNMLRISYARVLVELDLRVDLKSSIAINLPNGTTLNQPVIYETLPRFCTLCKVLGHKTGACTPPPKPVVARPVDKQNHPATTTNKDRSVFNRLGPVDGQIGVATSQGKANGQIGESSHSYDPMATEVASGEWEIVRSKKARNSPSISKPNNAMGNKGSSQSSQQPLDPLQAEVEAVSGGWEVVKGKKSNSSHKETPITATHQRITSKDKEVACNNKGKEVAGPSDVRVRGDESITHQNISNEGTTGSNVVLLRTEKQSREDISVGCNVRTGETVGNEITQKAAPPASPGVVTRSNTRKSGGSGRRPPTSPAGK</sequence>
<keyword evidence="4" id="KW-1185">Reference proteome</keyword>
<reference evidence="3" key="1">
    <citation type="journal article" date="2023" name="Mol. Ecol. Resour.">
        <title>Chromosome-level genome assembly of a triploid poplar Populus alba 'Berolinensis'.</title>
        <authorList>
            <person name="Chen S."/>
            <person name="Yu Y."/>
            <person name="Wang X."/>
            <person name="Wang S."/>
            <person name="Zhang T."/>
            <person name="Zhou Y."/>
            <person name="He R."/>
            <person name="Meng N."/>
            <person name="Wang Y."/>
            <person name="Liu W."/>
            <person name="Liu Z."/>
            <person name="Liu J."/>
            <person name="Guo Q."/>
            <person name="Huang H."/>
            <person name="Sederoff R.R."/>
            <person name="Wang G."/>
            <person name="Qu G."/>
            <person name="Chen S."/>
        </authorList>
    </citation>
    <scope>NUCLEOTIDE SEQUENCE</scope>
    <source>
        <strain evidence="3">SC-2020</strain>
    </source>
</reference>
<dbReference type="Proteomes" id="UP001164929">
    <property type="component" value="Chromosome 11"/>
</dbReference>
<feature type="compositionally biased region" description="Polar residues" evidence="1">
    <location>
        <begin position="497"/>
        <end position="512"/>
    </location>
</feature>
<feature type="region of interest" description="Disordered" evidence="1">
    <location>
        <begin position="420"/>
        <end position="447"/>
    </location>
</feature>
<evidence type="ECO:0000256" key="1">
    <source>
        <dbReference type="SAM" id="MobiDB-lite"/>
    </source>
</evidence>
<feature type="region of interest" description="Disordered" evidence="1">
    <location>
        <begin position="91"/>
        <end position="168"/>
    </location>
</feature>
<accession>A0AAD6M400</accession>
<organism evidence="3 4">
    <name type="scientific">Populus alba x Populus x berolinensis</name>
    <dbReference type="NCBI Taxonomy" id="444605"/>
    <lineage>
        <taxon>Eukaryota</taxon>
        <taxon>Viridiplantae</taxon>
        <taxon>Streptophyta</taxon>
        <taxon>Embryophyta</taxon>
        <taxon>Tracheophyta</taxon>
        <taxon>Spermatophyta</taxon>
        <taxon>Magnoliopsida</taxon>
        <taxon>eudicotyledons</taxon>
        <taxon>Gunneridae</taxon>
        <taxon>Pentapetalae</taxon>
        <taxon>rosids</taxon>
        <taxon>fabids</taxon>
        <taxon>Malpighiales</taxon>
        <taxon>Salicaceae</taxon>
        <taxon>Saliceae</taxon>
        <taxon>Populus</taxon>
    </lineage>
</organism>
<dbReference type="Pfam" id="PF14111">
    <property type="entry name" value="DUF4283"/>
    <property type="match status" value="1"/>
</dbReference>
<protein>
    <recommendedName>
        <fullName evidence="2">DUF4283 domain-containing protein</fullName>
    </recommendedName>
</protein>
<evidence type="ECO:0000313" key="3">
    <source>
        <dbReference type="EMBL" id="KAJ6978361.1"/>
    </source>
</evidence>
<evidence type="ECO:0000313" key="4">
    <source>
        <dbReference type="Proteomes" id="UP001164929"/>
    </source>
</evidence>
<dbReference type="InterPro" id="IPR040256">
    <property type="entry name" value="At4g02000-like"/>
</dbReference>
<name>A0AAD6M400_9ROSI</name>
<dbReference type="AlphaFoldDB" id="A0AAD6M400"/>
<feature type="region of interest" description="Disordered" evidence="1">
    <location>
        <begin position="492"/>
        <end position="526"/>
    </location>
</feature>
<dbReference type="InterPro" id="IPR025558">
    <property type="entry name" value="DUF4283"/>
</dbReference>
<feature type="compositionally biased region" description="Polar residues" evidence="1">
    <location>
        <begin position="590"/>
        <end position="601"/>
    </location>
</feature>
<feature type="compositionally biased region" description="Pro residues" evidence="1">
    <location>
        <begin position="34"/>
        <end position="45"/>
    </location>
</feature>
<feature type="region of interest" description="Disordered" evidence="1">
    <location>
        <begin position="32"/>
        <end position="51"/>
    </location>
</feature>
<feature type="domain" description="DUF4283" evidence="2">
    <location>
        <begin position="232"/>
        <end position="311"/>
    </location>
</feature>
<evidence type="ECO:0000259" key="2">
    <source>
        <dbReference type="Pfam" id="PF14111"/>
    </source>
</evidence>
<feature type="compositionally biased region" description="Basic and acidic residues" evidence="1">
    <location>
        <begin position="560"/>
        <end position="574"/>
    </location>
</feature>
<feature type="compositionally biased region" description="Polar residues" evidence="1">
    <location>
        <begin position="109"/>
        <end position="141"/>
    </location>
</feature>